<evidence type="ECO:0000313" key="2">
    <source>
        <dbReference type="EMBL" id="KAG2444665.1"/>
    </source>
</evidence>
<gene>
    <name evidence="2" type="ORF">HXX76_001409</name>
</gene>
<dbReference type="OrthoDB" id="550362at2759"/>
<feature type="region of interest" description="Disordered" evidence="1">
    <location>
        <begin position="30"/>
        <end position="179"/>
    </location>
</feature>
<evidence type="ECO:0000256" key="1">
    <source>
        <dbReference type="SAM" id="MobiDB-lite"/>
    </source>
</evidence>
<feature type="compositionally biased region" description="Gly residues" evidence="1">
    <location>
        <begin position="226"/>
        <end position="239"/>
    </location>
</feature>
<reference evidence="2" key="1">
    <citation type="journal article" date="2020" name="bioRxiv">
        <title>Comparative genomics of Chlamydomonas.</title>
        <authorList>
            <person name="Craig R.J."/>
            <person name="Hasan A.R."/>
            <person name="Ness R.W."/>
            <person name="Keightley P.D."/>
        </authorList>
    </citation>
    <scope>NUCLEOTIDE SEQUENCE</scope>
    <source>
        <strain evidence="2">SAG 7.73</strain>
    </source>
</reference>
<dbReference type="EMBL" id="JAEHOC010000002">
    <property type="protein sequence ID" value="KAG2444665.1"/>
    <property type="molecule type" value="Genomic_DNA"/>
</dbReference>
<feature type="region of interest" description="Disordered" evidence="1">
    <location>
        <begin position="216"/>
        <end position="248"/>
    </location>
</feature>
<organism evidence="2 3">
    <name type="scientific">Chlamydomonas incerta</name>
    <dbReference type="NCBI Taxonomy" id="51695"/>
    <lineage>
        <taxon>Eukaryota</taxon>
        <taxon>Viridiplantae</taxon>
        <taxon>Chlorophyta</taxon>
        <taxon>core chlorophytes</taxon>
        <taxon>Chlorophyceae</taxon>
        <taxon>CS clade</taxon>
        <taxon>Chlamydomonadales</taxon>
        <taxon>Chlamydomonadaceae</taxon>
        <taxon>Chlamydomonas</taxon>
    </lineage>
</organism>
<evidence type="ECO:0000313" key="3">
    <source>
        <dbReference type="Proteomes" id="UP000650467"/>
    </source>
</evidence>
<sequence>MTVESRCCFRAAGAVAPGRGALVTAPVVPAATSSPRLRPARPQHPQPSRSRPLAAAAAQGDASASADNSSRVPPPPPPGAEAERGFGPASSPGADMGAGSEGAGPGSAAVGGGAGGSGSGTAAARESRVGGEADIANSLRDSVHPVPSGMPVTVLPPTREGVAAPTDPPTVPSPMSGDAASYARRAAALNKDASSACGGGSNLGVDMSSASLAERASFGAGSTPAAGGGGGGGSGGGDAPGRAPGRDT</sequence>
<protein>
    <submittedName>
        <fullName evidence="2">Uncharacterized protein</fullName>
    </submittedName>
</protein>
<dbReference type="AlphaFoldDB" id="A0A836B148"/>
<feature type="compositionally biased region" description="Gly residues" evidence="1">
    <location>
        <begin position="99"/>
        <end position="119"/>
    </location>
</feature>
<comment type="caution">
    <text evidence="2">The sequence shown here is derived from an EMBL/GenBank/DDBJ whole genome shotgun (WGS) entry which is preliminary data.</text>
</comment>
<accession>A0A836B148</accession>
<feature type="compositionally biased region" description="Low complexity" evidence="1">
    <location>
        <begin position="46"/>
        <end position="70"/>
    </location>
</feature>
<dbReference type="Proteomes" id="UP000650467">
    <property type="component" value="Unassembled WGS sequence"/>
</dbReference>
<proteinExistence type="predicted"/>
<keyword evidence="3" id="KW-1185">Reference proteome</keyword>
<name>A0A836B148_CHLIN</name>
<feature type="compositionally biased region" description="Low complexity" evidence="1">
    <location>
        <begin position="216"/>
        <end position="225"/>
    </location>
</feature>